<organism evidence="1 2">
    <name type="scientific">Cutaneotrichosporon cavernicola</name>
    <dbReference type="NCBI Taxonomy" id="279322"/>
    <lineage>
        <taxon>Eukaryota</taxon>
        <taxon>Fungi</taxon>
        <taxon>Dikarya</taxon>
        <taxon>Basidiomycota</taxon>
        <taxon>Agaricomycotina</taxon>
        <taxon>Tremellomycetes</taxon>
        <taxon>Trichosporonales</taxon>
        <taxon>Trichosporonaceae</taxon>
        <taxon>Cutaneotrichosporon</taxon>
    </lineage>
</organism>
<sequence>MCPGTPCCGVPYCDPVWVNSHGTHTDWVHIGGGHHFRAHENRTASGRVVHTHEARTDGFVNMRYESSGDRQQWVIDASTAPGSAGAIPVPCRPLSNPAPASVAVPALVPVTTHTHTHTHTYPRAPLMCGPLSSFCSWIKPDGSKAASDAQAAKAQAAKAKVAADALAAKAKRDAAAKELADAKAHYEAILTKIHEGKKDDEWARYWADLGRYYNNIGHQTEAKGSVRSDWARLGAFDINNFWGYPKS</sequence>
<name>A0AA48L6E1_9TREE</name>
<gene>
    <name evidence="1" type="ORF">CcaverHIS019_0503980</name>
</gene>
<dbReference type="GeneID" id="85496640"/>
<evidence type="ECO:0000313" key="2">
    <source>
        <dbReference type="Proteomes" id="UP001233271"/>
    </source>
</evidence>
<dbReference type="KEGG" id="ccac:CcaHIS019_0503980"/>
<dbReference type="Proteomes" id="UP001233271">
    <property type="component" value="Chromosome 5"/>
</dbReference>
<dbReference type="EMBL" id="AP028216">
    <property type="protein sequence ID" value="BEI92770.1"/>
    <property type="molecule type" value="Genomic_DNA"/>
</dbReference>
<protein>
    <submittedName>
        <fullName evidence="1">Uncharacterized protein</fullName>
    </submittedName>
</protein>
<dbReference type="AlphaFoldDB" id="A0AA48L6E1"/>
<keyword evidence="2" id="KW-1185">Reference proteome</keyword>
<evidence type="ECO:0000313" key="1">
    <source>
        <dbReference type="EMBL" id="BEI92770.1"/>
    </source>
</evidence>
<accession>A0AA48L6E1</accession>
<proteinExistence type="predicted"/>
<reference evidence="1" key="1">
    <citation type="journal article" date="2023" name="BMC Genomics">
        <title>Chromosome-level genome assemblies of Cutaneotrichosporon spp. (Trichosporonales, Basidiomycota) reveal imbalanced evolution between nucleotide sequences and chromosome synteny.</title>
        <authorList>
            <person name="Kobayashi Y."/>
            <person name="Kayamori A."/>
            <person name="Aoki K."/>
            <person name="Shiwa Y."/>
            <person name="Matsutani M."/>
            <person name="Fujita N."/>
            <person name="Sugita T."/>
            <person name="Iwasaki W."/>
            <person name="Tanaka N."/>
            <person name="Takashima M."/>
        </authorList>
    </citation>
    <scope>NUCLEOTIDE SEQUENCE</scope>
    <source>
        <strain evidence="1">HIS019</strain>
    </source>
</reference>
<dbReference type="RefSeq" id="XP_060458035.1">
    <property type="nucleotide sequence ID" value="XM_060601552.1"/>
</dbReference>